<proteinExistence type="predicted"/>
<dbReference type="SUPFAM" id="SSF48452">
    <property type="entry name" value="TPR-like"/>
    <property type="match status" value="1"/>
</dbReference>
<accession>A0A6N6MKF7</accession>
<sequence length="458" mass="49659">MSLTRILIAVAVVICAVAGYALQSGPEERIAMLIRDGRQAEAVTEIERMLQTGRAKPRVLMQLALLQEGIGNPSRATDMMELYVLARPNDRDALTWLVKAYEASDNAAGLAEALTRLIAVDPAPAYVARLATSHRYAGRYDEERKVLEQAASTGKLEPRLLERLGALLAAEDRIPRALDVLREVDARSVAEAEQPRRLLFELLIGCGLYAEASERAQAWLERWNKPWLATQFTLRLAAKAPPETAQSLAAASAALHPDARLYLAKTLADQGNRRIAATLLAGWPFPDQPLTKVEIEGYVAASVAVGNPGAVWATFARLRTRPVSPEFQAIFAEAMAVQFGLQSIALLQPPLPPGVLRTRPVFAARLAIARGEGSSAGRILAAADLMTMPDPDLEAWLELLLRADTQQGAFAILGSLRQRRLLPSKLMPAYRGLAAQLGHPVGPESVPAGTRRLANNAH</sequence>
<dbReference type="InterPro" id="IPR011990">
    <property type="entry name" value="TPR-like_helical_dom_sf"/>
</dbReference>
<evidence type="ECO:0008006" key="3">
    <source>
        <dbReference type="Google" id="ProtNLM"/>
    </source>
</evidence>
<gene>
    <name evidence="1" type="ORF">F6X51_23495</name>
</gene>
<organism evidence="1 2">
    <name type="scientific">Methylobacterium planeticum</name>
    <dbReference type="NCBI Taxonomy" id="2615211"/>
    <lineage>
        <taxon>Bacteria</taxon>
        <taxon>Pseudomonadati</taxon>
        <taxon>Pseudomonadota</taxon>
        <taxon>Alphaproteobacteria</taxon>
        <taxon>Hyphomicrobiales</taxon>
        <taxon>Methylobacteriaceae</taxon>
        <taxon>Methylobacterium</taxon>
    </lineage>
</organism>
<dbReference type="RefSeq" id="WP_150966103.1">
    <property type="nucleotide sequence ID" value="NZ_VZZJ01000031.1"/>
</dbReference>
<dbReference type="AlphaFoldDB" id="A0A6N6MKF7"/>
<dbReference type="EMBL" id="VZZJ01000031">
    <property type="protein sequence ID" value="KAB1070138.1"/>
    <property type="molecule type" value="Genomic_DNA"/>
</dbReference>
<reference evidence="1 2" key="1">
    <citation type="submission" date="2019-09" db="EMBL/GenBank/DDBJ databases">
        <title>YIM 132548 draft genome.</title>
        <authorList>
            <person name="Jiang L."/>
        </authorList>
    </citation>
    <scope>NUCLEOTIDE SEQUENCE [LARGE SCALE GENOMIC DNA]</scope>
    <source>
        <strain evidence="1 2">YIM 132548</strain>
    </source>
</reference>
<dbReference type="Proteomes" id="UP000441523">
    <property type="component" value="Unassembled WGS sequence"/>
</dbReference>
<keyword evidence="2" id="KW-1185">Reference proteome</keyword>
<evidence type="ECO:0000313" key="2">
    <source>
        <dbReference type="Proteomes" id="UP000441523"/>
    </source>
</evidence>
<evidence type="ECO:0000313" key="1">
    <source>
        <dbReference type="EMBL" id="KAB1070138.1"/>
    </source>
</evidence>
<comment type="caution">
    <text evidence="1">The sequence shown here is derived from an EMBL/GenBank/DDBJ whole genome shotgun (WGS) entry which is preliminary data.</text>
</comment>
<protein>
    <recommendedName>
        <fullName evidence="3">Tetratricopeptide repeat protein</fullName>
    </recommendedName>
</protein>
<dbReference type="Gene3D" id="1.25.40.10">
    <property type="entry name" value="Tetratricopeptide repeat domain"/>
    <property type="match status" value="1"/>
</dbReference>
<name>A0A6N6MKF7_9HYPH</name>